<sequence>MAEYSSTVTAYDSAGSEKLFNIFKDLKMDLDMLSAIVQNPMKIKHTELLRFKKDMDIFCLKFVILKDETMDFVMSQPPSDP</sequence>
<organism evidence="1 2">
    <name type="scientific">Rhizobium phage RHph_TM30</name>
    <dbReference type="NCBI Taxonomy" id="2509764"/>
    <lineage>
        <taxon>Viruses</taxon>
        <taxon>Duplodnaviria</taxon>
        <taxon>Heunggongvirae</taxon>
        <taxon>Uroviricota</taxon>
        <taxon>Caudoviricetes</taxon>
        <taxon>Kleczkowskaviridae</taxon>
        <taxon>Cuauhnahuacvirus</taxon>
        <taxon>Cuauhnahuacvirus TM30</taxon>
    </lineage>
</organism>
<evidence type="ECO:0000313" key="1">
    <source>
        <dbReference type="EMBL" id="QIG71359.1"/>
    </source>
</evidence>
<name>A0A7S5REX1_9CAUD</name>
<evidence type="ECO:0000313" key="2">
    <source>
        <dbReference type="Proteomes" id="UP000629603"/>
    </source>
</evidence>
<protein>
    <submittedName>
        <fullName evidence="1">Uncharacterized protein</fullName>
    </submittedName>
</protein>
<dbReference type="Proteomes" id="UP000629603">
    <property type="component" value="Segment"/>
</dbReference>
<dbReference type="EMBL" id="MN988521">
    <property type="protein sequence ID" value="QIG71359.1"/>
    <property type="molecule type" value="Genomic_DNA"/>
</dbReference>
<reference evidence="1 2" key="1">
    <citation type="submission" date="2020-01" db="EMBL/GenBank/DDBJ databases">
        <title>Patterns of diversity and host range of bacteriophage communities associated with bean-nodulatin bacteria.</title>
        <authorList>
            <person name="Vann Cauwenberghe J."/>
            <person name="Santamaria R.I."/>
            <person name="Bustos P."/>
            <person name="Juarez S."/>
            <person name="Gonzalez V."/>
        </authorList>
    </citation>
    <scope>NUCLEOTIDE SEQUENCE [LARGE SCALE GENOMIC DNA]</scope>
</reference>
<gene>
    <name evidence="1" type="ORF">EVB93_252</name>
</gene>
<keyword evidence="2" id="KW-1185">Reference proteome</keyword>
<proteinExistence type="predicted"/>
<accession>A0A7S5REX1</accession>